<dbReference type="EMBL" id="VFRR01000051">
    <property type="protein sequence ID" value="TPE46796.1"/>
    <property type="molecule type" value="Genomic_DNA"/>
</dbReference>
<accession>A0A501WM45</accession>
<comment type="caution">
    <text evidence="1">The sequence shown here is derived from an EMBL/GenBank/DDBJ whole genome shotgun (WGS) entry which is preliminary data.</text>
</comment>
<gene>
    <name evidence="1" type="ORF">FJM67_15535</name>
</gene>
<proteinExistence type="predicted"/>
<keyword evidence="2" id="KW-1185">Reference proteome</keyword>
<evidence type="ECO:0000313" key="1">
    <source>
        <dbReference type="EMBL" id="TPE46796.1"/>
    </source>
</evidence>
<evidence type="ECO:0000313" key="2">
    <source>
        <dbReference type="Proteomes" id="UP000315901"/>
    </source>
</evidence>
<dbReference type="Proteomes" id="UP000315901">
    <property type="component" value="Unassembled WGS sequence"/>
</dbReference>
<organism evidence="1 2">
    <name type="scientific">Maribrevibacterium harenarium</name>
    <dbReference type="NCBI Taxonomy" id="2589817"/>
    <lineage>
        <taxon>Bacteria</taxon>
        <taxon>Pseudomonadati</taxon>
        <taxon>Pseudomonadota</taxon>
        <taxon>Gammaproteobacteria</taxon>
        <taxon>Oceanospirillales</taxon>
        <taxon>Oceanospirillaceae</taxon>
        <taxon>Maribrevibacterium</taxon>
    </lineage>
</organism>
<sequence>MNLNVTIQDGEMWLSSESGECVLHPVFR</sequence>
<reference evidence="1 2" key="1">
    <citation type="submission" date="2019-06" db="EMBL/GenBank/DDBJ databases">
        <title>A novel bacterium of genus Marinomonas, isolated from coastal sand.</title>
        <authorList>
            <person name="Huang H."/>
            <person name="Mo K."/>
            <person name="Hu Y."/>
        </authorList>
    </citation>
    <scope>NUCLEOTIDE SEQUENCE [LARGE SCALE GENOMIC DNA]</scope>
    <source>
        <strain evidence="1 2">HB171799</strain>
    </source>
</reference>
<name>A0A501WM45_9GAMM</name>
<dbReference type="AlphaFoldDB" id="A0A501WM45"/>
<protein>
    <submittedName>
        <fullName evidence="1">YaeQ family protein</fullName>
    </submittedName>
</protein>